<keyword evidence="3" id="KW-1185">Reference proteome</keyword>
<feature type="transmembrane region" description="Helical" evidence="1">
    <location>
        <begin position="34"/>
        <end position="54"/>
    </location>
</feature>
<reference evidence="2 3" key="1">
    <citation type="journal article" date="2016" name="Proc. Natl. Acad. Sci. U.S.A.">
        <title>Comparative genomics of biotechnologically important yeasts.</title>
        <authorList>
            <person name="Riley R."/>
            <person name="Haridas S."/>
            <person name="Wolfe K.H."/>
            <person name="Lopes M.R."/>
            <person name="Hittinger C.T."/>
            <person name="Goeker M."/>
            <person name="Salamov A.A."/>
            <person name="Wisecaver J.H."/>
            <person name="Long T.M."/>
            <person name="Calvey C.H."/>
            <person name="Aerts A.L."/>
            <person name="Barry K.W."/>
            <person name="Choi C."/>
            <person name="Clum A."/>
            <person name="Coughlan A.Y."/>
            <person name="Deshpande S."/>
            <person name="Douglass A.P."/>
            <person name="Hanson S.J."/>
            <person name="Klenk H.-P."/>
            <person name="LaButti K.M."/>
            <person name="Lapidus A."/>
            <person name="Lindquist E.A."/>
            <person name="Lipzen A.M."/>
            <person name="Meier-Kolthoff J.P."/>
            <person name="Ohm R.A."/>
            <person name="Otillar R.P."/>
            <person name="Pangilinan J.L."/>
            <person name="Peng Y."/>
            <person name="Rokas A."/>
            <person name="Rosa C.A."/>
            <person name="Scheuner C."/>
            <person name="Sibirny A.A."/>
            <person name="Slot J.C."/>
            <person name="Stielow J.B."/>
            <person name="Sun H."/>
            <person name="Kurtzman C.P."/>
            <person name="Blackwell M."/>
            <person name="Grigoriev I.V."/>
            <person name="Jeffries T.W."/>
        </authorList>
    </citation>
    <scope>NUCLEOTIDE SEQUENCE [LARGE SCALE GENOMIC DNA]</scope>
    <source>
        <strain evidence="2 3">DSM 6958</strain>
    </source>
</reference>
<protein>
    <submittedName>
        <fullName evidence="2">Uncharacterized protein</fullName>
    </submittedName>
</protein>
<dbReference type="AlphaFoldDB" id="A0A1E3PIT5"/>
<dbReference type="Proteomes" id="UP000095009">
    <property type="component" value="Unassembled WGS sequence"/>
</dbReference>
<keyword evidence="1" id="KW-0812">Transmembrane</keyword>
<evidence type="ECO:0000313" key="2">
    <source>
        <dbReference type="EMBL" id="ODQ65114.1"/>
    </source>
</evidence>
<keyword evidence="1" id="KW-1133">Transmembrane helix</keyword>
<evidence type="ECO:0000256" key="1">
    <source>
        <dbReference type="SAM" id="Phobius"/>
    </source>
</evidence>
<accession>A0A1E3PIT5</accession>
<keyword evidence="1" id="KW-0472">Membrane</keyword>
<evidence type="ECO:0000313" key="3">
    <source>
        <dbReference type="Proteomes" id="UP000095009"/>
    </source>
</evidence>
<sequence length="55" mass="6324">MILLIIDFLAVITTFLMWLSKLELKIILDVLKPVLIQITPLVWLLSSAFILSLAW</sequence>
<organism evidence="2 3">
    <name type="scientific">Nadsonia fulvescens var. elongata DSM 6958</name>
    <dbReference type="NCBI Taxonomy" id="857566"/>
    <lineage>
        <taxon>Eukaryota</taxon>
        <taxon>Fungi</taxon>
        <taxon>Dikarya</taxon>
        <taxon>Ascomycota</taxon>
        <taxon>Saccharomycotina</taxon>
        <taxon>Dipodascomycetes</taxon>
        <taxon>Dipodascales</taxon>
        <taxon>Dipodascales incertae sedis</taxon>
        <taxon>Nadsonia</taxon>
    </lineage>
</organism>
<dbReference type="EMBL" id="KV454410">
    <property type="protein sequence ID" value="ODQ65114.1"/>
    <property type="molecule type" value="Genomic_DNA"/>
</dbReference>
<name>A0A1E3PIT5_9ASCO</name>
<proteinExistence type="predicted"/>
<gene>
    <name evidence="2" type="ORF">NADFUDRAFT_83190</name>
</gene>